<dbReference type="EMBL" id="LN649229">
    <property type="protein sequence ID" value="CEI63899.1"/>
    <property type="molecule type" value="Genomic_DNA"/>
</dbReference>
<keyword evidence="3" id="KW-1185">Reference proteome</keyword>
<organism evidence="2 3">
    <name type="scientific">Fusarium venenatum</name>
    <dbReference type="NCBI Taxonomy" id="56646"/>
    <lineage>
        <taxon>Eukaryota</taxon>
        <taxon>Fungi</taxon>
        <taxon>Dikarya</taxon>
        <taxon>Ascomycota</taxon>
        <taxon>Pezizomycotina</taxon>
        <taxon>Sordariomycetes</taxon>
        <taxon>Hypocreomycetidae</taxon>
        <taxon>Hypocreales</taxon>
        <taxon>Nectriaceae</taxon>
        <taxon>Fusarium</taxon>
    </lineage>
</organism>
<dbReference type="Proteomes" id="UP000245910">
    <property type="component" value="Chromosome I"/>
</dbReference>
<evidence type="ECO:0000313" key="2">
    <source>
        <dbReference type="EMBL" id="CEI63899.1"/>
    </source>
</evidence>
<evidence type="ECO:0000313" key="3">
    <source>
        <dbReference type="Proteomes" id="UP000245910"/>
    </source>
</evidence>
<sequence length="300" mass="35494">MDTKFFPFIAPQNFTFHTLSKSPTMNLRNGKRTGRPQPKTPKTPETPQSEDSVAPCVKDDVPGEKDPKYLEDIVAENVTYPVCRALWKFILSPLWQWVLRPTLWEYLLRPVLWERILRQGLWEGFSRRIIFDGVLKQILFHGLVQSFLGERVFLPLYQMCEVLVFPLVQRIFEAMVHPLYRQLVQKLPASARRKVKSMLSPIYRELEDISGPFREMIWDPILYPLLSQIRPEELLSFLFVLRISTKITFASDQAYLSTRGYRPDTEEFSKRSVTEFGQIPFQDKYSWCWLLQWIVWIVWA</sequence>
<feature type="region of interest" description="Disordered" evidence="1">
    <location>
        <begin position="20"/>
        <end position="63"/>
    </location>
</feature>
<accession>A0A2L2T313</accession>
<dbReference type="GeneID" id="37252055"/>
<evidence type="ECO:0000256" key="1">
    <source>
        <dbReference type="SAM" id="MobiDB-lite"/>
    </source>
</evidence>
<proteinExistence type="predicted"/>
<name>A0A2L2T313_9HYPO</name>
<dbReference type="RefSeq" id="XP_025587619.1">
    <property type="nucleotide sequence ID" value="XM_025732388.2"/>
</dbReference>
<dbReference type="KEGG" id="fvn:FVRRES_00411"/>
<reference evidence="3" key="1">
    <citation type="submission" date="2014-10" db="EMBL/GenBank/DDBJ databases">
        <authorList>
            <person name="King R."/>
        </authorList>
    </citation>
    <scope>NUCLEOTIDE SEQUENCE [LARGE SCALE GENOMIC DNA]</scope>
    <source>
        <strain evidence="3">A3/5</strain>
    </source>
</reference>
<dbReference type="AlphaFoldDB" id="A0A2L2T313"/>
<protein>
    <submittedName>
        <fullName evidence="2">Uncharacterized protein</fullName>
    </submittedName>
</protein>